<comment type="caution">
    <text evidence="1">The sequence shown here is derived from an EMBL/GenBank/DDBJ whole genome shotgun (WGS) entry which is preliminary data.</text>
</comment>
<accession>A0AAD2JZ77</accession>
<organism evidence="1 2">
    <name type="scientific">Mycena citricolor</name>
    <dbReference type="NCBI Taxonomy" id="2018698"/>
    <lineage>
        <taxon>Eukaryota</taxon>
        <taxon>Fungi</taxon>
        <taxon>Dikarya</taxon>
        <taxon>Basidiomycota</taxon>
        <taxon>Agaricomycotina</taxon>
        <taxon>Agaricomycetes</taxon>
        <taxon>Agaricomycetidae</taxon>
        <taxon>Agaricales</taxon>
        <taxon>Marasmiineae</taxon>
        <taxon>Mycenaceae</taxon>
        <taxon>Mycena</taxon>
    </lineage>
</organism>
<protein>
    <submittedName>
        <fullName evidence="1">Uncharacterized protein</fullName>
    </submittedName>
</protein>
<proteinExistence type="predicted"/>
<evidence type="ECO:0000313" key="2">
    <source>
        <dbReference type="Proteomes" id="UP001295794"/>
    </source>
</evidence>
<keyword evidence="2" id="KW-1185">Reference proteome</keyword>
<reference evidence="1" key="1">
    <citation type="submission" date="2023-11" db="EMBL/GenBank/DDBJ databases">
        <authorList>
            <person name="De Vega J J."/>
            <person name="De Vega J J."/>
        </authorList>
    </citation>
    <scope>NUCLEOTIDE SEQUENCE</scope>
</reference>
<evidence type="ECO:0000313" key="1">
    <source>
        <dbReference type="EMBL" id="CAK5270042.1"/>
    </source>
</evidence>
<sequence length="76" mass="8571">MRSMIKVDSVQAVHPKHLHDVRSPKSGTGRFVNCNDIKHLELMQCWHVRLSSGAATPLHSRSALRLQGWREEKAGS</sequence>
<dbReference type="AlphaFoldDB" id="A0AAD2JZ77"/>
<dbReference type="EMBL" id="CAVNYO010000158">
    <property type="protein sequence ID" value="CAK5270042.1"/>
    <property type="molecule type" value="Genomic_DNA"/>
</dbReference>
<gene>
    <name evidence="1" type="ORF">MYCIT1_LOCUS14190</name>
</gene>
<dbReference type="Proteomes" id="UP001295794">
    <property type="component" value="Unassembled WGS sequence"/>
</dbReference>
<name>A0AAD2JZ77_9AGAR</name>